<proteinExistence type="predicted"/>
<gene>
    <name evidence="1" type="ORF">CEQ21_00050</name>
</gene>
<comment type="caution">
    <text evidence="1">The sequence shown here is derived from an EMBL/GenBank/DDBJ whole genome shotgun (WGS) entry which is preliminary data.</text>
</comment>
<organism evidence="1 2">
    <name type="scientific">Niallia circulans</name>
    <name type="common">Bacillus circulans</name>
    <dbReference type="NCBI Taxonomy" id="1397"/>
    <lineage>
        <taxon>Bacteria</taxon>
        <taxon>Bacillati</taxon>
        <taxon>Bacillota</taxon>
        <taxon>Bacilli</taxon>
        <taxon>Bacillales</taxon>
        <taxon>Bacillaceae</taxon>
        <taxon>Niallia</taxon>
    </lineage>
</organism>
<accession>A0A553SQZ3</accession>
<dbReference type="EMBL" id="RIBP01000001">
    <property type="protein sequence ID" value="TRZ39414.1"/>
    <property type="molecule type" value="Genomic_DNA"/>
</dbReference>
<evidence type="ECO:0000313" key="2">
    <source>
        <dbReference type="Proteomes" id="UP000319837"/>
    </source>
</evidence>
<reference evidence="2" key="1">
    <citation type="submission" date="2018-10" db="EMBL/GenBank/DDBJ databases">
        <title>FDA dAtabase for Regulatory Grade micrObial Sequences (FDA-ARGOS): Supporting development and validation of Infectious Disease Dx tests.</title>
        <authorList>
            <person name="Minogue T."/>
            <person name="Wolcott M."/>
            <person name="Wasieloski L."/>
            <person name="Aguilar W."/>
            <person name="Moore D."/>
            <person name="Tallon L."/>
            <person name="Sadzewicz L."/>
            <person name="Sengamalay N."/>
            <person name="Ott S."/>
            <person name="Godinez A."/>
            <person name="Nagaraj S."/>
            <person name="Vavikolanu K."/>
            <person name="Vyas G."/>
            <person name="Nadendla S."/>
            <person name="George J."/>
            <person name="Sichtig H."/>
        </authorList>
    </citation>
    <scope>NUCLEOTIDE SEQUENCE [LARGE SCALE GENOMIC DNA]</scope>
    <source>
        <strain evidence="2">FDAARGOS_343</strain>
    </source>
</reference>
<dbReference type="AlphaFoldDB" id="A0A553SQZ3"/>
<protein>
    <submittedName>
        <fullName evidence="1">Uncharacterized protein</fullName>
    </submittedName>
</protein>
<name>A0A553SQZ3_NIACI</name>
<sequence>MLMFDNQQHQQKYIYNFSFFSLPITSTVKSINIFLTKENYLVQFTHFFLQLNFYSVNSDKKLYGDNLLYTFSLVNDYKIFVFSKK</sequence>
<evidence type="ECO:0000313" key="1">
    <source>
        <dbReference type="EMBL" id="TRZ39414.1"/>
    </source>
</evidence>
<dbReference type="Proteomes" id="UP000319837">
    <property type="component" value="Unassembled WGS sequence"/>
</dbReference>